<keyword evidence="1" id="KW-0732">Signal</keyword>
<evidence type="ECO:0000313" key="3">
    <source>
        <dbReference type="Proteomes" id="UP001163798"/>
    </source>
</evidence>
<feature type="chain" id="PRO_5041453832" evidence="1">
    <location>
        <begin position="26"/>
        <end position="187"/>
    </location>
</feature>
<keyword evidence="3" id="KW-1185">Reference proteome</keyword>
<comment type="caution">
    <text evidence="2">The sequence shown here is derived from an EMBL/GenBank/DDBJ whole genome shotgun (WGS) entry which is preliminary data.</text>
</comment>
<protein>
    <submittedName>
        <fullName evidence="2">Uncharacterized protein</fullName>
    </submittedName>
</protein>
<reference evidence="2" key="1">
    <citation type="submission" date="2022-08" db="EMBL/GenBank/DDBJ databases">
        <authorList>
            <consortium name="DOE Joint Genome Institute"/>
            <person name="Min B."/>
            <person name="Riley R."/>
            <person name="Sierra-Patev S."/>
            <person name="Naranjo-Ortiz M."/>
            <person name="Looney B."/>
            <person name="Konkel Z."/>
            <person name="Slot J.C."/>
            <person name="Sakamoto Y."/>
            <person name="Steenwyk J.L."/>
            <person name="Rokas A."/>
            <person name="Carro J."/>
            <person name="Camarero S."/>
            <person name="Ferreira P."/>
            <person name="Molpeceres G."/>
            <person name="Ruiz-Duenas F.J."/>
            <person name="Serrano A."/>
            <person name="Henrissat B."/>
            <person name="Drula E."/>
            <person name="Hughes K.W."/>
            <person name="Mata J.L."/>
            <person name="Ishikawa N.K."/>
            <person name="Vargas-Isla R."/>
            <person name="Ushijima S."/>
            <person name="Smith C.A."/>
            <person name="Ahrendt S."/>
            <person name="Andreopoulos W."/>
            <person name="He G."/>
            <person name="Labutti K."/>
            <person name="Lipzen A."/>
            <person name="Ng V."/>
            <person name="Sandor L."/>
            <person name="Barry K."/>
            <person name="Martinez A.T."/>
            <person name="Xiao Y."/>
            <person name="Gibbons J.G."/>
            <person name="Terashima K."/>
            <person name="Hibbett D.S."/>
            <person name="Grigoriev I.V."/>
        </authorList>
    </citation>
    <scope>NUCLEOTIDE SEQUENCE</scope>
    <source>
        <strain evidence="2">TFB10291</strain>
    </source>
</reference>
<organism evidence="2 3">
    <name type="scientific">Lentinula aff. detonsa</name>
    <dbReference type="NCBI Taxonomy" id="2804958"/>
    <lineage>
        <taxon>Eukaryota</taxon>
        <taxon>Fungi</taxon>
        <taxon>Dikarya</taxon>
        <taxon>Basidiomycota</taxon>
        <taxon>Agaricomycotina</taxon>
        <taxon>Agaricomycetes</taxon>
        <taxon>Agaricomycetidae</taxon>
        <taxon>Agaricales</taxon>
        <taxon>Marasmiineae</taxon>
        <taxon>Omphalotaceae</taxon>
        <taxon>Lentinula</taxon>
    </lineage>
</organism>
<feature type="non-terminal residue" evidence="2">
    <location>
        <position position="1"/>
    </location>
</feature>
<evidence type="ECO:0000256" key="1">
    <source>
        <dbReference type="SAM" id="SignalP"/>
    </source>
</evidence>
<accession>A0AA38NDI2</accession>
<name>A0AA38NDI2_9AGAR</name>
<proteinExistence type="predicted"/>
<dbReference type="Proteomes" id="UP001163798">
    <property type="component" value="Unassembled WGS sequence"/>
</dbReference>
<dbReference type="EMBL" id="MU793296">
    <property type="protein sequence ID" value="KAJ3787231.1"/>
    <property type="molecule type" value="Genomic_DNA"/>
</dbReference>
<feature type="signal peptide" evidence="1">
    <location>
        <begin position="1"/>
        <end position="25"/>
    </location>
</feature>
<evidence type="ECO:0000313" key="2">
    <source>
        <dbReference type="EMBL" id="KAJ3787231.1"/>
    </source>
</evidence>
<sequence>MRLLRLEFWTACLVLVFISISVVLATPHPVDNSIVNRTPTPSPSLNSQRLVPRERVTISKYIQRMDVYFQGKKYRWQTQEEIKRAKTIIETMVRAAWEPMDLKPVWSSDGRKLKAVKMPSFEYEGVPGDWTFNMMLKVKLKGPKVCQGKCTLTAMQEKGKTGLYDLTISDSRKKVIHSSRVEVVSEL</sequence>
<dbReference type="AlphaFoldDB" id="A0AA38NDI2"/>
<gene>
    <name evidence="2" type="ORF">GGU10DRAFT_349332</name>
</gene>